<gene>
    <name evidence="8" type="ORF">SAMN05661053_0073</name>
</gene>
<dbReference type="CDD" id="cd03399">
    <property type="entry name" value="SPFH_flotillin"/>
    <property type="match status" value="1"/>
</dbReference>
<sequence length="504" mass="55171">MPDNILYIAIASAILLLIIIFVMSYIKAAPDEAIIVSGIQKQPRVIIGRAGLRIPFFERADHLSLQLIQIDVKTGSPVPTKDYINVSVDAVVTAKISDNPDRLKSSAQNFLNKKPEDIRAMIVDILEGNMREIVGRMQLVDLVGDRKQVSELVLENAIPDLEKLGIVVQTFNIQNFEDANGVIENLGVDKTSAIRKAAAISKANAERDISVAQSQAKKEANDAAVAAELEIAQKQNDLAVKKANLQKISDTEKAIADAAYEIQKQTQQKEINVAQAEAEVAKQEKEIEIRERMVMVTEKELKAQIEKKAEAERQAQIQRSEAELFQQQKDAEAVRYKEEQRAKAIKQIADAEKEKAFAEAEATKAKALAEAEATKAKGLAEAEAIKAQGLAEAEALNKKAEAMKLYGDAARQEMQLKTIEKYFEQMPQIAAAIAKPMEKIGNITMYGEGNTAKLTGDITKTLTQVTNGLTDSLGIDLRTVLGSMFGAKLAGVTKSDDSKTDNNK</sequence>
<dbReference type="EMBL" id="UHJL01000001">
    <property type="protein sequence ID" value="SUQ18853.1"/>
    <property type="molecule type" value="Genomic_DNA"/>
</dbReference>
<proteinExistence type="inferred from homology"/>
<evidence type="ECO:0000256" key="1">
    <source>
        <dbReference type="ARBA" id="ARBA00004167"/>
    </source>
</evidence>
<dbReference type="GO" id="GO:0072659">
    <property type="term" value="P:protein localization to plasma membrane"/>
    <property type="evidence" value="ECO:0007669"/>
    <property type="project" value="TreeGrafter"/>
</dbReference>
<feature type="coiled-coil region" evidence="4">
    <location>
        <begin position="202"/>
        <end position="399"/>
    </location>
</feature>
<dbReference type="Pfam" id="PF15975">
    <property type="entry name" value="Flot"/>
    <property type="match status" value="1"/>
</dbReference>
<dbReference type="InterPro" id="IPR031905">
    <property type="entry name" value="Flotillin_C"/>
</dbReference>
<dbReference type="InterPro" id="IPR027705">
    <property type="entry name" value="Flotillin_fam"/>
</dbReference>
<dbReference type="OMA" id="AFQIQDI"/>
<keyword evidence="5" id="KW-0812">Transmembrane</keyword>
<evidence type="ECO:0000256" key="4">
    <source>
        <dbReference type="SAM" id="Coils"/>
    </source>
</evidence>
<feature type="domain" description="Flotillin C-terminal" evidence="7">
    <location>
        <begin position="369"/>
        <end position="452"/>
    </location>
</feature>
<evidence type="ECO:0000256" key="5">
    <source>
        <dbReference type="SAM" id="Phobius"/>
    </source>
</evidence>
<dbReference type="Proteomes" id="UP000255423">
    <property type="component" value="Unassembled WGS sequence"/>
</dbReference>
<evidence type="ECO:0000259" key="7">
    <source>
        <dbReference type="Pfam" id="PF15975"/>
    </source>
</evidence>
<evidence type="ECO:0000313" key="8">
    <source>
        <dbReference type="EMBL" id="SUQ18853.1"/>
    </source>
</evidence>
<comment type="similarity">
    <text evidence="2">Belongs to the band 7/mec-2 family. Flotillin subfamily.</text>
</comment>
<dbReference type="SUPFAM" id="SSF117892">
    <property type="entry name" value="Band 7/SPFH domain"/>
    <property type="match status" value="1"/>
</dbReference>
<evidence type="ECO:0000256" key="3">
    <source>
        <dbReference type="ARBA" id="ARBA00023136"/>
    </source>
</evidence>
<protein>
    <submittedName>
        <fullName evidence="8">Flotillin</fullName>
    </submittedName>
</protein>
<dbReference type="PANTHER" id="PTHR13806">
    <property type="entry name" value="FLOTILLIN-RELATED"/>
    <property type="match status" value="1"/>
</dbReference>
<dbReference type="GO" id="GO:0002020">
    <property type="term" value="F:protease binding"/>
    <property type="evidence" value="ECO:0007669"/>
    <property type="project" value="TreeGrafter"/>
</dbReference>
<keyword evidence="4" id="KW-0175">Coiled coil</keyword>
<dbReference type="GO" id="GO:0005886">
    <property type="term" value="C:plasma membrane"/>
    <property type="evidence" value="ECO:0007669"/>
    <property type="project" value="TreeGrafter"/>
</dbReference>
<reference evidence="8 9" key="1">
    <citation type="submission" date="2017-08" db="EMBL/GenBank/DDBJ databases">
        <authorList>
            <person name="de Groot N.N."/>
        </authorList>
    </citation>
    <scope>NUCLEOTIDE SEQUENCE [LARGE SCALE GENOMIC DNA]</scope>
    <source>
        <strain evidence="8 9">HM2</strain>
    </source>
</reference>
<feature type="transmembrane region" description="Helical" evidence="5">
    <location>
        <begin position="6"/>
        <end position="26"/>
    </location>
</feature>
<evidence type="ECO:0000256" key="2">
    <source>
        <dbReference type="ARBA" id="ARBA00007161"/>
    </source>
</evidence>
<dbReference type="InterPro" id="IPR036013">
    <property type="entry name" value="Band_7/SPFH_dom_sf"/>
</dbReference>
<accession>A0A380RTG6</accession>
<dbReference type="PANTHER" id="PTHR13806:SF46">
    <property type="entry name" value="FLOTILLIN-1-RELATED"/>
    <property type="match status" value="1"/>
</dbReference>
<evidence type="ECO:0000313" key="9">
    <source>
        <dbReference type="Proteomes" id="UP000255423"/>
    </source>
</evidence>
<dbReference type="InterPro" id="IPR001107">
    <property type="entry name" value="Band_7"/>
</dbReference>
<dbReference type="Pfam" id="PF01145">
    <property type="entry name" value="Band_7"/>
    <property type="match status" value="1"/>
</dbReference>
<dbReference type="AlphaFoldDB" id="A0A380RTG6"/>
<feature type="domain" description="Band 7" evidence="6">
    <location>
        <begin position="29"/>
        <end position="206"/>
    </location>
</feature>
<comment type="subcellular location">
    <subcellularLocation>
        <location evidence="1">Membrane</location>
        <topology evidence="1">Single-pass membrane protein</topology>
    </subcellularLocation>
</comment>
<name>A0A380RTG6_FIBSU</name>
<evidence type="ECO:0000259" key="6">
    <source>
        <dbReference type="Pfam" id="PF01145"/>
    </source>
</evidence>
<dbReference type="Gene3D" id="3.30.479.30">
    <property type="entry name" value="Band 7 domain"/>
    <property type="match status" value="1"/>
</dbReference>
<keyword evidence="3 5" id="KW-0472">Membrane</keyword>
<organism evidence="8 9">
    <name type="scientific">Fibrobacter succinogenes</name>
    <name type="common">Bacteroides succinogenes</name>
    <dbReference type="NCBI Taxonomy" id="833"/>
    <lineage>
        <taxon>Bacteria</taxon>
        <taxon>Pseudomonadati</taxon>
        <taxon>Fibrobacterota</taxon>
        <taxon>Fibrobacteria</taxon>
        <taxon>Fibrobacterales</taxon>
        <taxon>Fibrobacteraceae</taxon>
        <taxon>Fibrobacter</taxon>
    </lineage>
</organism>
<dbReference type="RefSeq" id="WP_012820299.1">
    <property type="nucleotide sequence ID" value="NZ_UHJL01000001.1"/>
</dbReference>
<keyword evidence="5" id="KW-1133">Transmembrane helix</keyword>